<organism evidence="2 3">
    <name type="scientific">Burkholderia phage BcepSauron</name>
    <dbReference type="NCBI Taxonomy" id="2530033"/>
    <lineage>
        <taxon>Viruses</taxon>
        <taxon>Duplodnaviria</taxon>
        <taxon>Heunggongvirae</taxon>
        <taxon>Uroviricota</taxon>
        <taxon>Caudoviricetes</taxon>
        <taxon>Sarumanvirus</taxon>
        <taxon>Sarumanvirus bcepsauron</taxon>
    </lineage>
</organism>
<proteinExistence type="predicted"/>
<accession>A0A482MLU0</accession>
<sequence length="45" mass="5089">MVLSAYASAVHLGAFILSVYGVAEFAHEVTLHIAAKDMWWQRNRQ</sequence>
<keyword evidence="1" id="KW-0472">Membrane</keyword>
<name>A0A482MLU0_9CAUD</name>
<evidence type="ECO:0000256" key="1">
    <source>
        <dbReference type="SAM" id="Phobius"/>
    </source>
</evidence>
<keyword evidence="1" id="KW-0812">Transmembrane</keyword>
<dbReference type="EMBL" id="MK552141">
    <property type="protein sequence ID" value="QBQ74629.1"/>
    <property type="molecule type" value="Genomic_DNA"/>
</dbReference>
<keyword evidence="3" id="KW-1185">Reference proteome</keyword>
<dbReference type="Proteomes" id="UP000301424">
    <property type="component" value="Segment"/>
</dbReference>
<keyword evidence="1" id="KW-1133">Transmembrane helix</keyword>
<protein>
    <submittedName>
        <fullName evidence="2">Uncharacterized protein</fullName>
    </submittedName>
</protein>
<evidence type="ECO:0000313" key="3">
    <source>
        <dbReference type="Proteomes" id="UP000301424"/>
    </source>
</evidence>
<evidence type="ECO:0000313" key="2">
    <source>
        <dbReference type="EMBL" id="QBQ74629.1"/>
    </source>
</evidence>
<gene>
    <name evidence="2" type="ORF">BcepSauron_249</name>
</gene>
<feature type="transmembrane region" description="Helical" evidence="1">
    <location>
        <begin position="12"/>
        <end position="35"/>
    </location>
</feature>
<reference evidence="2 3" key="1">
    <citation type="submission" date="2019-02" db="EMBL/GenBank/DDBJ databases">
        <title>Complete genome sequence of Burkholderia cenocepacia phage BcepSauron.</title>
        <authorList>
            <person name="Park K."/>
            <person name="Gonzalez C."/>
            <person name="Liu M."/>
            <person name="Gill J."/>
        </authorList>
    </citation>
    <scope>NUCLEOTIDE SEQUENCE [LARGE SCALE GENOMIC DNA]</scope>
</reference>